<feature type="domain" description="Anti-sigma K factor RskA C-terminal" evidence="3">
    <location>
        <begin position="98"/>
        <end position="226"/>
    </location>
</feature>
<name>A0A506TWD5_9HYPH</name>
<keyword evidence="2" id="KW-0472">Membrane</keyword>
<dbReference type="PANTHER" id="PTHR37461">
    <property type="entry name" value="ANTI-SIGMA-K FACTOR RSKA"/>
    <property type="match status" value="1"/>
</dbReference>
<dbReference type="OrthoDB" id="9816387at2"/>
<dbReference type="InterPro" id="IPR051474">
    <property type="entry name" value="Anti-sigma-K/W_factor"/>
</dbReference>
<reference evidence="4 5" key="1">
    <citation type="submission" date="2019-06" db="EMBL/GenBank/DDBJ databases">
        <authorList>
            <person name="Li M."/>
        </authorList>
    </citation>
    <scope>NUCLEOTIDE SEQUENCE [LARGE SCALE GENOMIC DNA]</scope>
    <source>
        <strain evidence="4 5">BGMRC6574</strain>
    </source>
</reference>
<proteinExistence type="predicted"/>
<evidence type="ECO:0000256" key="2">
    <source>
        <dbReference type="SAM" id="Phobius"/>
    </source>
</evidence>
<feature type="transmembrane region" description="Helical" evidence="2">
    <location>
        <begin position="94"/>
        <end position="117"/>
    </location>
</feature>
<evidence type="ECO:0000313" key="5">
    <source>
        <dbReference type="Proteomes" id="UP000320314"/>
    </source>
</evidence>
<evidence type="ECO:0000259" key="3">
    <source>
        <dbReference type="Pfam" id="PF10099"/>
    </source>
</evidence>
<keyword evidence="2" id="KW-1133">Transmembrane helix</keyword>
<dbReference type="EMBL" id="VHLH01000053">
    <property type="protein sequence ID" value="TPW25790.1"/>
    <property type="molecule type" value="Genomic_DNA"/>
</dbReference>
<evidence type="ECO:0000313" key="4">
    <source>
        <dbReference type="EMBL" id="TPW25790.1"/>
    </source>
</evidence>
<sequence>MTSEEAANGGSDDRVVAGEYVLGTLPLDARRIAEARIAREPAFAALVERWENDLSGFNDAYEVAEPPRHGYAGIERRLFGETRERRGSWLRSLAMWRGATAVLLVAVVGLSVALVGLSRTAPEGMPLVAHLDADQSPIDLVAHYRSGSGQLTLQPVAAGAQEPKSLELWMFNGQEPPVSLGVLPENGEGEVVVPEEMRSHLKAGSTLAVSLEPKGGSTTGAPSGPVVASGPAQSL</sequence>
<organism evidence="4 5">
    <name type="scientific">Pararhizobium mangrovi</name>
    <dbReference type="NCBI Taxonomy" id="2590452"/>
    <lineage>
        <taxon>Bacteria</taxon>
        <taxon>Pseudomonadati</taxon>
        <taxon>Pseudomonadota</taxon>
        <taxon>Alphaproteobacteria</taxon>
        <taxon>Hyphomicrobiales</taxon>
        <taxon>Rhizobiaceae</taxon>
        <taxon>Rhizobium/Agrobacterium group</taxon>
        <taxon>Pararhizobium</taxon>
    </lineage>
</organism>
<protein>
    <submittedName>
        <fullName evidence="4">Anti-sigma factor</fullName>
    </submittedName>
</protein>
<dbReference type="GO" id="GO:0016989">
    <property type="term" value="F:sigma factor antagonist activity"/>
    <property type="evidence" value="ECO:0007669"/>
    <property type="project" value="TreeGrafter"/>
</dbReference>
<keyword evidence="2" id="KW-0812">Transmembrane</keyword>
<comment type="caution">
    <text evidence="4">The sequence shown here is derived from an EMBL/GenBank/DDBJ whole genome shotgun (WGS) entry which is preliminary data.</text>
</comment>
<evidence type="ECO:0000256" key="1">
    <source>
        <dbReference type="SAM" id="MobiDB-lite"/>
    </source>
</evidence>
<dbReference type="AlphaFoldDB" id="A0A506TWD5"/>
<dbReference type="GO" id="GO:0005886">
    <property type="term" value="C:plasma membrane"/>
    <property type="evidence" value="ECO:0007669"/>
    <property type="project" value="InterPro"/>
</dbReference>
<dbReference type="PANTHER" id="PTHR37461:SF1">
    <property type="entry name" value="ANTI-SIGMA-K FACTOR RSKA"/>
    <property type="match status" value="1"/>
</dbReference>
<keyword evidence="5" id="KW-1185">Reference proteome</keyword>
<feature type="region of interest" description="Disordered" evidence="1">
    <location>
        <begin position="204"/>
        <end position="235"/>
    </location>
</feature>
<dbReference type="RefSeq" id="WP_141168428.1">
    <property type="nucleotide sequence ID" value="NZ_VHLH01000053.1"/>
</dbReference>
<dbReference type="GO" id="GO:0006417">
    <property type="term" value="P:regulation of translation"/>
    <property type="evidence" value="ECO:0007669"/>
    <property type="project" value="TreeGrafter"/>
</dbReference>
<gene>
    <name evidence="4" type="ORF">FJU11_17845</name>
</gene>
<dbReference type="InterPro" id="IPR018764">
    <property type="entry name" value="RskA_C"/>
</dbReference>
<dbReference type="Pfam" id="PF10099">
    <property type="entry name" value="RskA_C"/>
    <property type="match status" value="1"/>
</dbReference>
<accession>A0A506TWD5</accession>
<dbReference type="Proteomes" id="UP000320314">
    <property type="component" value="Unassembled WGS sequence"/>
</dbReference>